<evidence type="ECO:0000256" key="1">
    <source>
        <dbReference type="SAM" id="Phobius"/>
    </source>
</evidence>
<evidence type="ECO:0000313" key="3">
    <source>
        <dbReference type="Proteomes" id="UP000634043"/>
    </source>
</evidence>
<dbReference type="EMBL" id="BMFP01000007">
    <property type="protein sequence ID" value="GGG27617.1"/>
    <property type="molecule type" value="Genomic_DNA"/>
</dbReference>
<gene>
    <name evidence="2" type="ORF">GCM10011323_33890</name>
</gene>
<keyword evidence="1" id="KW-0472">Membrane</keyword>
<keyword evidence="1" id="KW-0812">Transmembrane</keyword>
<name>A0ABQ1WEB7_9BACT</name>
<evidence type="ECO:0000313" key="2">
    <source>
        <dbReference type="EMBL" id="GGG27617.1"/>
    </source>
</evidence>
<keyword evidence="1" id="KW-1133">Transmembrane helix</keyword>
<keyword evidence="3" id="KW-1185">Reference proteome</keyword>
<dbReference type="Proteomes" id="UP000634043">
    <property type="component" value="Unassembled WGS sequence"/>
</dbReference>
<feature type="transmembrane region" description="Helical" evidence="1">
    <location>
        <begin position="43"/>
        <end position="62"/>
    </location>
</feature>
<reference evidence="3" key="1">
    <citation type="journal article" date="2019" name="Int. J. Syst. Evol. Microbiol.">
        <title>The Global Catalogue of Microorganisms (GCM) 10K type strain sequencing project: providing services to taxonomists for standard genome sequencing and annotation.</title>
        <authorList>
            <consortium name="The Broad Institute Genomics Platform"/>
            <consortium name="The Broad Institute Genome Sequencing Center for Infectious Disease"/>
            <person name="Wu L."/>
            <person name="Ma J."/>
        </authorList>
    </citation>
    <scope>NUCLEOTIDE SEQUENCE [LARGE SCALE GENOMIC DNA]</scope>
    <source>
        <strain evidence="3">CGMCC 1.12749</strain>
    </source>
</reference>
<organism evidence="2 3">
    <name type="scientific">Pontibacter amylolyticus</name>
    <dbReference type="NCBI Taxonomy" id="1424080"/>
    <lineage>
        <taxon>Bacteria</taxon>
        <taxon>Pseudomonadati</taxon>
        <taxon>Bacteroidota</taxon>
        <taxon>Cytophagia</taxon>
        <taxon>Cytophagales</taxon>
        <taxon>Hymenobacteraceae</taxon>
        <taxon>Pontibacter</taxon>
    </lineage>
</organism>
<comment type="caution">
    <text evidence="2">The sequence shown here is derived from an EMBL/GenBank/DDBJ whole genome shotgun (WGS) entry which is preliminary data.</text>
</comment>
<sequence>MCIFGLMYRYLLLFWLCVLLLLQPLQGIAASSDSTATAVNKERLLVLGTGFTVGYTAMLVSLNKAWYKDQERTNFHFFNDNRQWKQMDKAGHFWGAFHESRAGIDLLRWAGVPDKKAILYGGLTGIMLQTPIEIFDGFQADYGASVGDAIANTVGSVAVVAQELAWGEVRIMPKFSFQTTRYAAERPNVLGHTLPEQTLKDYNGQTYWLSVNVGDFLKEESKYPKWLSIAVGYGAEGMVYNDPKLNKARGFNARRQFYLSPDLNLMHFKGRSKVLNTTLYVLSIIKIPAPALEYNRTEGLRFHPVYF</sequence>
<accession>A0ABQ1WEB7</accession>
<protein>
    <submittedName>
        <fullName evidence="2">DUF2279 domain-containing protein</fullName>
    </submittedName>
</protein>
<dbReference type="InterPro" id="IPR018736">
    <property type="entry name" value="DUF2279_periplasmic_lipo"/>
</dbReference>
<proteinExistence type="predicted"/>
<dbReference type="RefSeq" id="WP_229734008.1">
    <property type="nucleotide sequence ID" value="NZ_BMFP01000007.1"/>
</dbReference>
<dbReference type="Pfam" id="PF10043">
    <property type="entry name" value="DUF2279"/>
    <property type="match status" value="1"/>
</dbReference>